<keyword evidence="5" id="KW-1185">Reference proteome</keyword>
<keyword evidence="1 2" id="KW-0732">Signal</keyword>
<name>A0A1B8U6F5_9FLAO</name>
<dbReference type="OrthoDB" id="9809989at2"/>
<evidence type="ECO:0000256" key="2">
    <source>
        <dbReference type="SAM" id="SignalP"/>
    </source>
</evidence>
<dbReference type="RefSeq" id="WP_068356578.1">
    <property type="nucleotide sequence ID" value="NZ_CP019337.1"/>
</dbReference>
<protein>
    <recommendedName>
        <fullName evidence="3">SbsA Ig-like domain-containing protein</fullName>
    </recommendedName>
</protein>
<dbReference type="KEGG" id="prn:BW723_07625"/>
<dbReference type="STRING" id="996801.BW723_07625"/>
<dbReference type="InterPro" id="IPR032812">
    <property type="entry name" value="SbsA_Ig"/>
</dbReference>
<feature type="domain" description="SbsA Ig-like" evidence="3">
    <location>
        <begin position="32"/>
        <end position="134"/>
    </location>
</feature>
<sequence length="538" mass="61766">MKTFYKFLFLTSIFIFATSCARTGRPEGGPKDEDAPLFITANPPYESTNFDKKEITIKFDEYVKLKNLNDQLVVSPPMKSPPLISPQGSASKEIKIEILDTLKQNTTYIFNFGNAVEDNNEANPLENFKYVFSTGSYIDSLTTSGFIKDSKLKETPKSVNVLLYKIDTAFNDSIVYKKKPNYITSTLDTTNFKFTNLRDGKYLMVALKEEINDYIFNPATDKIGFYADTLHLPKDSIITKPIILFQEDLPYEFKRGKEVTKGKIEFGFVGDAKDMKVNLLSKVPDTFKSVSKFRIDKDTLNYWFTPIDVDSLNFTISNNEFLDTLTVKLRKKKLDSLEITTTVRNTLHFRDTFFITSNNPIVKIDTAKISLFDKDTIAVNYKTLPSKKENKIAFLFDKKPEDKYNFKALPDAFNDVFGIKNDTLNYNFSTKEIEDYGRITINVNNVNNKNLIIEILSGSKQENLIERKLISTSTSVVFDLLEPGKYTVRAIVDENKNNKWDTGSYLRKRLAEEIIYHPEINNADLRANFFLVENFTIE</sequence>
<evidence type="ECO:0000256" key="1">
    <source>
        <dbReference type="ARBA" id="ARBA00022729"/>
    </source>
</evidence>
<gene>
    <name evidence="4" type="ORF">LPB301_01865</name>
</gene>
<proteinExistence type="predicted"/>
<accession>A0A1B8U6F5</accession>
<dbReference type="PROSITE" id="PS51257">
    <property type="entry name" value="PROKAR_LIPOPROTEIN"/>
    <property type="match status" value="1"/>
</dbReference>
<evidence type="ECO:0000259" key="3">
    <source>
        <dbReference type="Pfam" id="PF13205"/>
    </source>
</evidence>
<dbReference type="EMBL" id="LSFL01000004">
    <property type="protein sequence ID" value="OBY67417.1"/>
    <property type="molecule type" value="Genomic_DNA"/>
</dbReference>
<feature type="chain" id="PRO_5008616046" description="SbsA Ig-like domain-containing protein" evidence="2">
    <location>
        <begin position="22"/>
        <end position="538"/>
    </location>
</feature>
<dbReference type="AlphaFoldDB" id="A0A1B8U6F5"/>
<evidence type="ECO:0000313" key="5">
    <source>
        <dbReference type="Proteomes" id="UP000092612"/>
    </source>
</evidence>
<organism evidence="4 5">
    <name type="scientific">Polaribacter reichenbachii</name>
    <dbReference type="NCBI Taxonomy" id="996801"/>
    <lineage>
        <taxon>Bacteria</taxon>
        <taxon>Pseudomonadati</taxon>
        <taxon>Bacteroidota</taxon>
        <taxon>Flavobacteriia</taxon>
        <taxon>Flavobacteriales</taxon>
        <taxon>Flavobacteriaceae</taxon>
    </lineage>
</organism>
<comment type="caution">
    <text evidence="4">The sequence shown here is derived from an EMBL/GenBank/DDBJ whole genome shotgun (WGS) entry which is preliminary data.</text>
</comment>
<evidence type="ECO:0000313" key="4">
    <source>
        <dbReference type="EMBL" id="OBY67417.1"/>
    </source>
</evidence>
<dbReference type="Pfam" id="PF13205">
    <property type="entry name" value="Big_5"/>
    <property type="match status" value="1"/>
</dbReference>
<feature type="signal peptide" evidence="2">
    <location>
        <begin position="1"/>
        <end position="21"/>
    </location>
</feature>
<reference evidence="5" key="1">
    <citation type="submission" date="2016-02" db="EMBL/GenBank/DDBJ databases">
        <title>Paenibacillus sp. LPB0068, isolated from Crassostrea gigas.</title>
        <authorList>
            <person name="Shin S.-K."/>
            <person name="Yi H."/>
        </authorList>
    </citation>
    <scope>NUCLEOTIDE SEQUENCE [LARGE SCALE GENOMIC DNA]</scope>
    <source>
        <strain evidence="5">KCTC 23969</strain>
    </source>
</reference>
<dbReference type="Proteomes" id="UP000092612">
    <property type="component" value="Unassembled WGS sequence"/>
</dbReference>